<name>A0ABV3XQZ3_9RHOB</name>
<keyword evidence="1" id="KW-1133">Transmembrane helix</keyword>
<keyword evidence="1" id="KW-0812">Transmembrane</keyword>
<comment type="caution">
    <text evidence="2">The sequence shown here is derived from an EMBL/GenBank/DDBJ whole genome shotgun (WGS) entry which is preliminary data.</text>
</comment>
<protein>
    <recommendedName>
        <fullName evidence="4">Pilus assembly protein</fullName>
    </recommendedName>
</protein>
<proteinExistence type="predicted"/>
<gene>
    <name evidence="2" type="ORF">Ga0609869_000220</name>
</gene>
<keyword evidence="3" id="KW-1185">Reference proteome</keyword>
<evidence type="ECO:0000313" key="3">
    <source>
        <dbReference type="Proteomes" id="UP001560019"/>
    </source>
</evidence>
<accession>A0ABV3XQZ3</accession>
<dbReference type="Proteomes" id="UP001560019">
    <property type="component" value="Unassembled WGS sequence"/>
</dbReference>
<evidence type="ECO:0000256" key="1">
    <source>
        <dbReference type="SAM" id="Phobius"/>
    </source>
</evidence>
<dbReference type="EMBL" id="JBEHHI010000001">
    <property type="protein sequence ID" value="MEX5726867.1"/>
    <property type="molecule type" value="Genomic_DNA"/>
</dbReference>
<evidence type="ECO:0000313" key="2">
    <source>
        <dbReference type="EMBL" id="MEX5726867.1"/>
    </source>
</evidence>
<keyword evidence="1" id="KW-0472">Membrane</keyword>
<organism evidence="2 3">
    <name type="scientific">Rhodovulum iodosum</name>
    <dbReference type="NCBI Taxonomy" id="68291"/>
    <lineage>
        <taxon>Bacteria</taxon>
        <taxon>Pseudomonadati</taxon>
        <taxon>Pseudomonadota</taxon>
        <taxon>Alphaproteobacteria</taxon>
        <taxon>Rhodobacterales</taxon>
        <taxon>Paracoccaceae</taxon>
        <taxon>Rhodovulum</taxon>
    </lineage>
</organism>
<feature type="transmembrane region" description="Helical" evidence="1">
    <location>
        <begin position="21"/>
        <end position="39"/>
    </location>
</feature>
<evidence type="ECO:0008006" key="4">
    <source>
        <dbReference type="Google" id="ProtNLM"/>
    </source>
</evidence>
<reference evidence="2 3" key="1">
    <citation type="submission" date="2024-06" db="EMBL/GenBank/DDBJ databases">
        <title>Genome of Rhodovulum iodosum, a marine photoferrotroph.</title>
        <authorList>
            <person name="Bianchini G."/>
            <person name="Nikeleit V."/>
            <person name="Kappler A."/>
            <person name="Bryce C."/>
            <person name="Sanchez-Baracaldo P."/>
        </authorList>
    </citation>
    <scope>NUCLEOTIDE SEQUENCE [LARGE SCALE GENOMIC DNA]</scope>
    <source>
        <strain evidence="2 3">UT/N1</strain>
    </source>
</reference>
<sequence>MPRHMLSRFSRDTKGSVTVEAVIILPLLVWWFVASYAYFDAFNERNVNLKAAYALSDLLSREMGTVDADYMEGLDDVFQYMTGSSDGDSYIRVSLLRCSANCGADDTGRVLFADWSYATGAIEGYSTDTNDSDNLESRVGDQIPIMPAGDRVIVVETFMDYESPFTGGLSDRVYDNFIVTRPRFVPKLDWDDGGTS</sequence>